<evidence type="ECO:0000313" key="3">
    <source>
        <dbReference type="Proteomes" id="UP000664940"/>
    </source>
</evidence>
<organism evidence="2 3">
    <name type="scientific">Phyllostomus discolor</name>
    <name type="common">pale spear-nosed bat</name>
    <dbReference type="NCBI Taxonomy" id="89673"/>
    <lineage>
        <taxon>Eukaryota</taxon>
        <taxon>Metazoa</taxon>
        <taxon>Chordata</taxon>
        <taxon>Craniata</taxon>
        <taxon>Vertebrata</taxon>
        <taxon>Euteleostomi</taxon>
        <taxon>Mammalia</taxon>
        <taxon>Eutheria</taxon>
        <taxon>Laurasiatheria</taxon>
        <taxon>Chiroptera</taxon>
        <taxon>Yangochiroptera</taxon>
        <taxon>Phyllostomidae</taxon>
        <taxon>Phyllostominae</taxon>
        <taxon>Phyllostomus</taxon>
    </lineage>
</organism>
<dbReference type="Proteomes" id="UP000664940">
    <property type="component" value="Unassembled WGS sequence"/>
</dbReference>
<comment type="caution">
    <text evidence="2">The sequence shown here is derived from an EMBL/GenBank/DDBJ whole genome shotgun (WGS) entry which is preliminary data.</text>
</comment>
<dbReference type="EMBL" id="JABVXQ010000010">
    <property type="protein sequence ID" value="KAF6088347.1"/>
    <property type="molecule type" value="Genomic_DNA"/>
</dbReference>
<protein>
    <submittedName>
        <fullName evidence="2">Uncharacterized protein</fullName>
    </submittedName>
</protein>
<name>A0A833Z3X4_9CHIR</name>
<accession>A0A833Z3X4</accession>
<evidence type="ECO:0000256" key="1">
    <source>
        <dbReference type="SAM" id="MobiDB-lite"/>
    </source>
</evidence>
<dbReference type="AlphaFoldDB" id="A0A833Z3X4"/>
<proteinExistence type="predicted"/>
<gene>
    <name evidence="2" type="ORF">HJG60_008194</name>
</gene>
<feature type="region of interest" description="Disordered" evidence="1">
    <location>
        <begin position="97"/>
        <end position="125"/>
    </location>
</feature>
<sequence length="125" mass="12937">MLPVHVINICSLYSPCICCDFSFCALKCFTSLQHPLSTWPSSAAGGRGLSPLLDKPGNLLGKGKGLTSGRRMETSSGPDLNAAFPGAFAFRSWEVSPQPASPLAEGTGRPPAAAEMPWSGVGSGV</sequence>
<evidence type="ECO:0000313" key="2">
    <source>
        <dbReference type="EMBL" id="KAF6088347.1"/>
    </source>
</evidence>
<reference evidence="2 3" key="1">
    <citation type="journal article" date="2020" name="Nature">
        <title>Six reference-quality genomes reveal evolution of bat adaptations.</title>
        <authorList>
            <person name="Jebb D."/>
            <person name="Huang Z."/>
            <person name="Pippel M."/>
            <person name="Hughes G.M."/>
            <person name="Lavrichenko K."/>
            <person name="Devanna P."/>
            <person name="Winkler S."/>
            <person name="Jermiin L.S."/>
            <person name="Skirmuntt E.C."/>
            <person name="Katzourakis A."/>
            <person name="Burkitt-Gray L."/>
            <person name="Ray D.A."/>
            <person name="Sullivan K.A.M."/>
            <person name="Roscito J.G."/>
            <person name="Kirilenko B.M."/>
            <person name="Davalos L.M."/>
            <person name="Corthals A.P."/>
            <person name="Power M.L."/>
            <person name="Jones G."/>
            <person name="Ransome R.D."/>
            <person name="Dechmann D.K.N."/>
            <person name="Locatelli A.G."/>
            <person name="Puechmaille S.J."/>
            <person name="Fedrigo O."/>
            <person name="Jarvis E.D."/>
            <person name="Hiller M."/>
            <person name="Vernes S.C."/>
            <person name="Myers E.W."/>
            <person name="Teeling E.C."/>
        </authorList>
    </citation>
    <scope>NUCLEOTIDE SEQUENCE [LARGE SCALE GENOMIC DNA]</scope>
    <source>
        <strain evidence="2">Bat1K_MPI-CBG_1</strain>
    </source>
</reference>